<protein>
    <submittedName>
        <fullName evidence="1">Uncharacterized protein</fullName>
    </submittedName>
</protein>
<name>A0AAV3R0G7_LITER</name>
<reference evidence="1 2" key="1">
    <citation type="submission" date="2024-01" db="EMBL/GenBank/DDBJ databases">
        <title>The complete chloroplast genome sequence of Lithospermum erythrorhizon: insights into the phylogenetic relationship among Boraginaceae species and the maternal lineages of purple gromwells.</title>
        <authorList>
            <person name="Okada T."/>
            <person name="Watanabe K."/>
        </authorList>
    </citation>
    <scope>NUCLEOTIDE SEQUENCE [LARGE SCALE GENOMIC DNA]</scope>
</reference>
<evidence type="ECO:0000313" key="2">
    <source>
        <dbReference type="Proteomes" id="UP001454036"/>
    </source>
</evidence>
<organism evidence="1 2">
    <name type="scientific">Lithospermum erythrorhizon</name>
    <name type="common">Purple gromwell</name>
    <name type="synonym">Lithospermum officinale var. erythrorhizon</name>
    <dbReference type="NCBI Taxonomy" id="34254"/>
    <lineage>
        <taxon>Eukaryota</taxon>
        <taxon>Viridiplantae</taxon>
        <taxon>Streptophyta</taxon>
        <taxon>Embryophyta</taxon>
        <taxon>Tracheophyta</taxon>
        <taxon>Spermatophyta</taxon>
        <taxon>Magnoliopsida</taxon>
        <taxon>eudicotyledons</taxon>
        <taxon>Gunneridae</taxon>
        <taxon>Pentapetalae</taxon>
        <taxon>asterids</taxon>
        <taxon>lamiids</taxon>
        <taxon>Boraginales</taxon>
        <taxon>Boraginaceae</taxon>
        <taxon>Boraginoideae</taxon>
        <taxon>Lithospermeae</taxon>
        <taxon>Lithospermum</taxon>
    </lineage>
</organism>
<gene>
    <name evidence="1" type="ORF">LIER_23378</name>
</gene>
<evidence type="ECO:0000313" key="1">
    <source>
        <dbReference type="EMBL" id="GAA0168726.1"/>
    </source>
</evidence>
<dbReference type="EMBL" id="BAABME010006568">
    <property type="protein sequence ID" value="GAA0168726.1"/>
    <property type="molecule type" value="Genomic_DNA"/>
</dbReference>
<dbReference type="PANTHER" id="PTHR34046">
    <property type="entry name" value="OS06G0218800 PROTEIN"/>
    <property type="match status" value="1"/>
</dbReference>
<proteinExistence type="predicted"/>
<keyword evidence="2" id="KW-1185">Reference proteome</keyword>
<comment type="caution">
    <text evidence="1">The sequence shown here is derived from an EMBL/GenBank/DDBJ whole genome shotgun (WGS) entry which is preliminary data.</text>
</comment>
<dbReference type="AlphaFoldDB" id="A0AAV3R0G7"/>
<dbReference type="PANTHER" id="PTHR34046:SF18">
    <property type="entry name" value="AVR9_CF-9 RAPIDLY ELICITED PROTEIN 75"/>
    <property type="match status" value="1"/>
</dbReference>
<dbReference type="Proteomes" id="UP001454036">
    <property type="component" value="Unassembled WGS sequence"/>
</dbReference>
<sequence length="153" mass="16721">MNLAEPDILCMKHPNHKQQPGVCSCCLFEKLSKLSLGPFIIISSSNNHHQFSSPLNISSPANYQYYSSGSTSSYNQHQGHLPRTASGGLKSSFVSSGGGGGGLKKSRSMAVITMNGKKKKEGFWSKLIKSTTGRRTNKEGSVIHPRMKDRFVF</sequence>
<accession>A0AAV3R0G7</accession>